<dbReference type="EMBL" id="FQ670204">
    <property type="protein sequence ID" value="CBY86945.1"/>
    <property type="molecule type" value="Genomic_DNA"/>
</dbReference>
<dbReference type="Gene3D" id="2.60.40.4050">
    <property type="match status" value="2"/>
</dbReference>
<keyword evidence="9" id="KW-0472">Membrane</keyword>
<keyword evidence="6" id="KW-0812">Transmembrane</keyword>
<keyword evidence="10" id="KW-0998">Cell outer membrane</keyword>
<dbReference type="GO" id="GO:0007165">
    <property type="term" value="P:signal transduction"/>
    <property type="evidence" value="ECO:0007669"/>
    <property type="project" value="UniProtKB-KW"/>
</dbReference>
<feature type="region of interest" description="Disordered" evidence="12">
    <location>
        <begin position="978"/>
        <end position="1020"/>
    </location>
</feature>
<dbReference type="Pfam" id="PF05658">
    <property type="entry name" value="YadA_head"/>
    <property type="match status" value="7"/>
</dbReference>
<keyword evidence="7" id="KW-0732">Signal</keyword>
<feature type="compositionally biased region" description="Low complexity" evidence="12">
    <location>
        <begin position="800"/>
        <end position="815"/>
    </location>
</feature>
<evidence type="ECO:0000256" key="9">
    <source>
        <dbReference type="ARBA" id="ARBA00023136"/>
    </source>
</evidence>
<dbReference type="InterPro" id="IPR008640">
    <property type="entry name" value="Adhesin_Head_dom"/>
</dbReference>
<reference evidence="14 15" key="1">
    <citation type="journal article" date="2012" name="Emerg. Infect. Dis.">
        <title>Lineage-specific Virulence Determinants of Haemophilus influenzae Biogroup aegyptius.</title>
        <authorList>
            <person name="Strouts F.R."/>
            <person name="Power P."/>
            <person name="Croucher N.J."/>
            <person name="Corton N."/>
            <person name="van Tonder A."/>
            <person name="Quail M.A."/>
            <person name="Langford P.R."/>
            <person name="Hudson M.J."/>
            <person name="Parkhill J."/>
            <person name="Kroll J.S."/>
            <person name="Bentley S.D."/>
        </authorList>
    </citation>
    <scope>NUCLEOTIDE SEQUENCE [LARGE SCALE GENOMIC DNA]</scope>
    <source>
        <strain evidence="14 15">F3047</strain>
    </source>
</reference>
<evidence type="ECO:0000256" key="5">
    <source>
        <dbReference type="ARBA" id="ARBA00022452"/>
    </source>
</evidence>
<evidence type="ECO:0000256" key="12">
    <source>
        <dbReference type="SAM" id="MobiDB-lite"/>
    </source>
</evidence>
<dbReference type="AlphaFoldDB" id="A0AAV2U503"/>
<dbReference type="SUPFAM" id="SSF101967">
    <property type="entry name" value="Adhesin YadA, collagen-binding domain"/>
    <property type="match status" value="3"/>
</dbReference>
<name>A0AAV2U503_HAEIF</name>
<dbReference type="InterPro" id="IPR045584">
    <property type="entry name" value="Pilin-like"/>
</dbReference>
<evidence type="ECO:0000256" key="11">
    <source>
        <dbReference type="PROSITE-ProRule" id="PRU00284"/>
    </source>
</evidence>
<evidence type="ECO:0000259" key="13">
    <source>
        <dbReference type="PROSITE" id="PS50111"/>
    </source>
</evidence>
<evidence type="ECO:0000256" key="8">
    <source>
        <dbReference type="ARBA" id="ARBA00022927"/>
    </source>
</evidence>
<dbReference type="Gene3D" id="2.150.10.10">
    <property type="entry name" value="Serralysin-like metalloprotease, C-terminal"/>
    <property type="match status" value="3"/>
</dbReference>
<evidence type="ECO:0000256" key="7">
    <source>
        <dbReference type="ARBA" id="ARBA00022729"/>
    </source>
</evidence>
<dbReference type="Pfam" id="PF13018">
    <property type="entry name" value="ESPR"/>
    <property type="match status" value="1"/>
</dbReference>
<evidence type="ECO:0000256" key="4">
    <source>
        <dbReference type="ARBA" id="ARBA00022448"/>
    </source>
</evidence>
<feature type="region of interest" description="Disordered" evidence="12">
    <location>
        <begin position="703"/>
        <end position="728"/>
    </location>
</feature>
<proteinExistence type="inferred from homology"/>
<dbReference type="PROSITE" id="PS50111">
    <property type="entry name" value="CHEMOTAXIS_TRANSDUC_2"/>
    <property type="match status" value="1"/>
</dbReference>
<dbReference type="RefSeq" id="WP_013527593.1">
    <property type="nucleotide sequence ID" value="NC_014922.1"/>
</dbReference>
<evidence type="ECO:0000256" key="3">
    <source>
        <dbReference type="ARBA" id="ARBA00005848"/>
    </source>
</evidence>
<dbReference type="Pfam" id="PF05662">
    <property type="entry name" value="YadA_stalk"/>
    <property type="match status" value="1"/>
</dbReference>
<protein>
    <submittedName>
        <fullName evidence="14">Trimeric autotransporter adhesin</fullName>
    </submittedName>
</protein>
<evidence type="ECO:0000256" key="10">
    <source>
        <dbReference type="ARBA" id="ARBA00023237"/>
    </source>
</evidence>
<evidence type="ECO:0000313" key="14">
    <source>
        <dbReference type="EMBL" id="CBY86945.1"/>
    </source>
</evidence>
<dbReference type="Proteomes" id="UP000006797">
    <property type="component" value="Chromosome"/>
</dbReference>
<gene>
    <name evidence="14" type="primary">caaA1</name>
    <name evidence="14" type="ORF">HICON_14840</name>
</gene>
<dbReference type="CDD" id="cd12820">
    <property type="entry name" value="LbR_YadA-like"/>
    <property type="match status" value="1"/>
</dbReference>
<keyword evidence="8" id="KW-0653">Protein transport</keyword>
<dbReference type="InterPro" id="IPR011049">
    <property type="entry name" value="Serralysin-like_metalloprot_C"/>
</dbReference>
<comment type="subcellular location">
    <subcellularLocation>
        <location evidence="2">Cell outer membrane</location>
    </subcellularLocation>
    <subcellularLocation>
        <location evidence="1">Cell surface</location>
    </subcellularLocation>
</comment>
<dbReference type="Pfam" id="PF03895">
    <property type="entry name" value="YadA_anchor"/>
    <property type="match status" value="1"/>
</dbReference>
<dbReference type="GO" id="GO:0009986">
    <property type="term" value="C:cell surface"/>
    <property type="evidence" value="ECO:0007669"/>
    <property type="project" value="UniProtKB-SubCell"/>
</dbReference>
<dbReference type="InterPro" id="IPR024973">
    <property type="entry name" value="ESPR"/>
</dbReference>
<keyword evidence="4" id="KW-0813">Transport</keyword>
<feature type="compositionally biased region" description="Low complexity" evidence="12">
    <location>
        <begin position="716"/>
        <end position="728"/>
    </location>
</feature>
<keyword evidence="11" id="KW-0807">Transducer</keyword>
<dbReference type="GO" id="GO:0006935">
    <property type="term" value="P:chemotaxis"/>
    <property type="evidence" value="ECO:0007669"/>
    <property type="project" value="UniProtKB-ARBA"/>
</dbReference>
<dbReference type="InterPro" id="IPR005594">
    <property type="entry name" value="YadA_C"/>
</dbReference>
<comment type="similarity">
    <text evidence="3">Belongs to the autotransporter-2 (AT-2) (TC 1.B.40) family.</text>
</comment>
<feature type="compositionally biased region" description="Polar residues" evidence="12">
    <location>
        <begin position="985"/>
        <end position="994"/>
    </location>
</feature>
<evidence type="ECO:0000313" key="15">
    <source>
        <dbReference type="Proteomes" id="UP000006797"/>
    </source>
</evidence>
<dbReference type="GO" id="GO:0009279">
    <property type="term" value="C:cell outer membrane"/>
    <property type="evidence" value="ECO:0007669"/>
    <property type="project" value="UniProtKB-SubCell"/>
</dbReference>
<organism evidence="14 15">
    <name type="scientific">Haemophilus influenzae F3047</name>
    <dbReference type="NCBI Taxonomy" id="935897"/>
    <lineage>
        <taxon>Bacteria</taxon>
        <taxon>Pseudomonadati</taxon>
        <taxon>Pseudomonadota</taxon>
        <taxon>Gammaproteobacteria</taxon>
        <taxon>Pasteurellales</taxon>
        <taxon>Pasteurellaceae</taxon>
        <taxon>Haemophilus</taxon>
    </lineage>
</organism>
<dbReference type="InterPro" id="IPR008635">
    <property type="entry name" value="Coiled_stalk_dom"/>
</dbReference>
<dbReference type="Gene3D" id="3.30.1300.30">
    <property type="entry name" value="GSPII I/J protein-like"/>
    <property type="match status" value="1"/>
</dbReference>
<accession>A0AAV2U503</accession>
<feature type="domain" description="Methyl-accepting transducer" evidence="13">
    <location>
        <begin position="638"/>
        <end position="874"/>
    </location>
</feature>
<sequence>MNRIFKIIWNKTTQRLEVVSELTKGAVKASSTSSSEKNNKTLPISILATLVTSILASSVSYADKINYNDIPTQGVAVVSDKDSDILRNMALEGTESLGFLSASNAVNSLNKMLGHYKGFVHVNSEGDKTNKTGIWYDWLTAKTSKVEAETKNSGGAFSYNLGKFTEKSGAQGSRSVAVGVYANALAADSIAIGSRANVNNYWGNQYREALNGIAIGRQAQVEGAINSIAFGTNAKLLASTPYALKPDNSIAIGNNSTVNWASNAIALGNNASITGAHAVNGAWQGSDNSIAIGHETKIGRENTVAIGSNVNAQRENTVAIGTNVTAKRENSVVIGQNAKGELERVVAIGAYAAANGDRTVAIGPEATANGSKSIVIGGLGNNKTDNKAQSEKGATQAIVIGNGAQAKAAASYSITLGNSAKTEAATGISIGDRANVASGANSGIALGKSAVANKSGDIAIGESSSTSDKHTVNGLKIGDTTLSTGVAATNNGTVSFGNNNVKRQIQNVGAGEISENSSDAITGSQLYSVIKATDEIAKTTYTFKVNGQDVKIMQNKAVSATNNANNTLDFKAGDGLDVVYENNNAVTYKLNADSKQAIADAKTAATTVTNKLQEINQSVTRAETAAGKAEAAKTAAETARTGAEAAKTAAETAKAGAEAAKTAAVTAQGKAEAAKTAAETAKAGAETAKVGAEAAKDAAETAKTGAEAAKDKAEAAKTAAETARTGAEAAKTAAETAKAGAEAAKTAAVTAQGKAEAAKTAAETAKAGAETAKVGAEAAKDAAETAKTGAEAAKDKAEAAKTAAETARTGAEAAKTAAETAKAGAETAKVGAEAAKDAAETAKTGAEAAKDKAEAAKTAAVTAQGKAEAAKTAAETAKAGAEAAKTAAVTAQGKAEAAKTAAETAKAGAEAAKTAAVTAQGKAEAAKTVAETARTGAEAAKTAAETAKTAAETAADKAKDSENTVKVIKDRIEGSGLISADGKTSFASNNASNRESAKASGKDSTAMGYGSEAKGDHSTALGNNAKAHAEHSTAIGHNAEAKAAGSVALGEGSVAKEENTVSVGDIGHERRITNVQDPKNLTDAANKRYVDHSVNSVRNELKQTDRKLRGGIAGAVAMANIPTVSNAGGAMIGLGVGNFKGQNAVAIGLSKSSDNNRIHFKVSGSATSAGDYAVGGGIGYQW</sequence>
<evidence type="ECO:0000256" key="1">
    <source>
        <dbReference type="ARBA" id="ARBA00004241"/>
    </source>
</evidence>
<dbReference type="InterPro" id="IPR004089">
    <property type="entry name" value="MCPsignal_dom"/>
</dbReference>
<feature type="region of interest" description="Disordered" evidence="12">
    <location>
        <begin position="787"/>
        <end position="815"/>
    </location>
</feature>
<dbReference type="KEGG" id="hil:HICON_14840"/>
<keyword evidence="5" id="KW-1134">Transmembrane beta strand</keyword>
<evidence type="ECO:0000256" key="6">
    <source>
        <dbReference type="ARBA" id="ARBA00022692"/>
    </source>
</evidence>
<evidence type="ECO:0000256" key="2">
    <source>
        <dbReference type="ARBA" id="ARBA00004442"/>
    </source>
</evidence>
<dbReference type="SUPFAM" id="SSF54523">
    <property type="entry name" value="Pili subunits"/>
    <property type="match status" value="1"/>
</dbReference>
<dbReference type="GO" id="GO:0015031">
    <property type="term" value="P:protein transport"/>
    <property type="evidence" value="ECO:0007669"/>
    <property type="project" value="UniProtKB-KW"/>
</dbReference>